<dbReference type="PANTHER" id="PTHR43271">
    <property type="entry name" value="BLL2771 PROTEIN"/>
    <property type="match status" value="1"/>
</dbReference>
<keyword evidence="7 8" id="KW-0472">Membrane</keyword>
<feature type="transmembrane region" description="Helical" evidence="8">
    <location>
        <begin position="304"/>
        <end position="322"/>
    </location>
</feature>
<feature type="transmembrane region" description="Helical" evidence="8">
    <location>
        <begin position="364"/>
        <end position="384"/>
    </location>
</feature>
<dbReference type="SUPFAM" id="SSF103473">
    <property type="entry name" value="MFS general substrate transporter"/>
    <property type="match status" value="1"/>
</dbReference>
<feature type="transmembrane region" description="Helical" evidence="8">
    <location>
        <begin position="328"/>
        <end position="352"/>
    </location>
</feature>
<dbReference type="PROSITE" id="PS00216">
    <property type="entry name" value="SUGAR_TRANSPORT_1"/>
    <property type="match status" value="1"/>
</dbReference>
<keyword evidence="4" id="KW-1003">Cell membrane</keyword>
<reference evidence="10 11" key="1">
    <citation type="submission" date="2020-08" db="EMBL/GenBank/DDBJ databases">
        <title>Genomic Encyclopedia of Type Strains, Phase IV (KMG-V): Genome sequencing to study the core and pangenomes of soil and plant-associated prokaryotes.</title>
        <authorList>
            <person name="Whitman W."/>
        </authorList>
    </citation>
    <scope>NUCLEOTIDE SEQUENCE [LARGE SCALE GENOMIC DNA]</scope>
    <source>
        <strain evidence="10 11">SRMrh-85</strain>
    </source>
</reference>
<dbReference type="InterPro" id="IPR011701">
    <property type="entry name" value="MFS"/>
</dbReference>
<evidence type="ECO:0000256" key="4">
    <source>
        <dbReference type="ARBA" id="ARBA00022475"/>
    </source>
</evidence>
<feature type="transmembrane region" description="Helical" evidence="8">
    <location>
        <begin position="161"/>
        <end position="179"/>
    </location>
</feature>
<dbReference type="InterPro" id="IPR020846">
    <property type="entry name" value="MFS_dom"/>
</dbReference>
<feature type="transmembrane region" description="Helical" evidence="8">
    <location>
        <begin position="127"/>
        <end position="149"/>
    </location>
</feature>
<sequence>MKSSPYAAAMRPAAVEVAPESVTKGAARGSSAYRRISLALFLAGFATFSLLYCVQPLLPYFAAEFKIGAAGSSLALSLSTGLLAIAILVAGALSERLGRRGLMFASMVLAAIFNVMAARAPDWHSLLVARAVEGFVLGGVPAVAMAYLAEEISANGLGFSMGLYVGGTAFGGMAGRVGVSYLTDYFSWRSALSTVGILDLFVAVGFVVLLPKSRNFVRNTALGGWDHFALWRKHLKHSLLPAVFAIGCLAMGVFVTVYNYAGFRLMAPPFNLSASKTGLIFSAYIFGIVASSWAGSLGDKLGRGPVLASGIFIAAIGLLATLQSSLFWVTVGIVLVTIGFFTAHSVASGWVGRLADGAKGHASSLYLLGYYLGSSFIGSVGGFFWQRSGWGAVVVFSIGLLAICLVLATILWRKSPGMAR</sequence>
<feature type="transmembrane region" description="Helical" evidence="8">
    <location>
        <begin position="390"/>
        <end position="412"/>
    </location>
</feature>
<evidence type="ECO:0000313" key="10">
    <source>
        <dbReference type="EMBL" id="MBB2931254.1"/>
    </source>
</evidence>
<keyword evidence="5 8" id="KW-0812">Transmembrane</keyword>
<proteinExistence type="inferred from homology"/>
<dbReference type="Pfam" id="PF07690">
    <property type="entry name" value="MFS_1"/>
    <property type="match status" value="2"/>
</dbReference>
<dbReference type="Proteomes" id="UP000533533">
    <property type="component" value="Unassembled WGS sequence"/>
</dbReference>
<keyword evidence="11" id="KW-1185">Reference proteome</keyword>
<evidence type="ECO:0000259" key="9">
    <source>
        <dbReference type="PROSITE" id="PS50850"/>
    </source>
</evidence>
<evidence type="ECO:0000256" key="7">
    <source>
        <dbReference type="ARBA" id="ARBA00023136"/>
    </source>
</evidence>
<dbReference type="PANTHER" id="PTHR43271:SF1">
    <property type="entry name" value="INNER MEMBRANE TRANSPORT PROTEIN YNFM"/>
    <property type="match status" value="1"/>
</dbReference>
<accession>A0ABR6FUZ3</accession>
<keyword evidence="3" id="KW-0813">Transport</keyword>
<comment type="similarity">
    <text evidence="2">Belongs to the major facilitator superfamily.</text>
</comment>
<feature type="transmembrane region" description="Helical" evidence="8">
    <location>
        <begin position="239"/>
        <end position="258"/>
    </location>
</feature>
<evidence type="ECO:0000313" key="11">
    <source>
        <dbReference type="Proteomes" id="UP000533533"/>
    </source>
</evidence>
<comment type="caution">
    <text evidence="10">The sequence shown here is derived from an EMBL/GenBank/DDBJ whole genome shotgun (WGS) entry which is preliminary data.</text>
</comment>
<evidence type="ECO:0000256" key="8">
    <source>
        <dbReference type="SAM" id="Phobius"/>
    </source>
</evidence>
<dbReference type="RefSeq" id="WP_110386225.1">
    <property type="nucleotide sequence ID" value="NZ_JACHVZ010000018.1"/>
</dbReference>
<dbReference type="CDD" id="cd17324">
    <property type="entry name" value="MFS_NepI_like"/>
    <property type="match status" value="1"/>
</dbReference>
<protein>
    <submittedName>
        <fullName evidence="10">YNFM family putative membrane transporter</fullName>
    </submittedName>
</protein>
<gene>
    <name evidence="10" type="ORF">FHX59_005724</name>
</gene>
<dbReference type="Gene3D" id="1.20.1250.20">
    <property type="entry name" value="MFS general substrate transporter like domains"/>
    <property type="match status" value="1"/>
</dbReference>
<evidence type="ECO:0000256" key="5">
    <source>
        <dbReference type="ARBA" id="ARBA00022692"/>
    </source>
</evidence>
<organism evidence="10 11">
    <name type="scientific">Paraburkholderia silvatlantica</name>
    <dbReference type="NCBI Taxonomy" id="321895"/>
    <lineage>
        <taxon>Bacteria</taxon>
        <taxon>Pseudomonadati</taxon>
        <taxon>Pseudomonadota</taxon>
        <taxon>Betaproteobacteria</taxon>
        <taxon>Burkholderiales</taxon>
        <taxon>Burkholderiaceae</taxon>
        <taxon>Paraburkholderia</taxon>
    </lineage>
</organism>
<dbReference type="InterPro" id="IPR005829">
    <property type="entry name" value="Sugar_transporter_CS"/>
</dbReference>
<feature type="transmembrane region" description="Helical" evidence="8">
    <location>
        <begin position="191"/>
        <end position="210"/>
    </location>
</feature>
<dbReference type="PROSITE" id="PS50850">
    <property type="entry name" value="MFS"/>
    <property type="match status" value="1"/>
</dbReference>
<dbReference type="EMBL" id="JACHVZ010000018">
    <property type="protein sequence ID" value="MBB2931254.1"/>
    <property type="molecule type" value="Genomic_DNA"/>
</dbReference>
<name>A0ABR6FUZ3_9BURK</name>
<feature type="transmembrane region" description="Helical" evidence="8">
    <location>
        <begin position="102"/>
        <end position="121"/>
    </location>
</feature>
<evidence type="ECO:0000256" key="6">
    <source>
        <dbReference type="ARBA" id="ARBA00022989"/>
    </source>
</evidence>
<feature type="transmembrane region" description="Helical" evidence="8">
    <location>
        <begin position="38"/>
        <end position="61"/>
    </location>
</feature>
<evidence type="ECO:0000256" key="2">
    <source>
        <dbReference type="ARBA" id="ARBA00008335"/>
    </source>
</evidence>
<evidence type="ECO:0000256" key="3">
    <source>
        <dbReference type="ARBA" id="ARBA00022448"/>
    </source>
</evidence>
<keyword evidence="6 8" id="KW-1133">Transmembrane helix</keyword>
<feature type="domain" description="Major facilitator superfamily (MFS) profile" evidence="9">
    <location>
        <begin position="32"/>
        <end position="416"/>
    </location>
</feature>
<dbReference type="InterPro" id="IPR036259">
    <property type="entry name" value="MFS_trans_sf"/>
</dbReference>
<feature type="transmembrane region" description="Helical" evidence="8">
    <location>
        <begin position="67"/>
        <end position="90"/>
    </location>
</feature>
<evidence type="ECO:0000256" key="1">
    <source>
        <dbReference type="ARBA" id="ARBA00004651"/>
    </source>
</evidence>
<feature type="transmembrane region" description="Helical" evidence="8">
    <location>
        <begin position="278"/>
        <end position="297"/>
    </location>
</feature>
<comment type="subcellular location">
    <subcellularLocation>
        <location evidence="1">Cell membrane</location>
        <topology evidence="1">Multi-pass membrane protein</topology>
    </subcellularLocation>
</comment>